<dbReference type="EMBL" id="UYWY01019651">
    <property type="protein sequence ID" value="VDM38602.1"/>
    <property type="molecule type" value="Genomic_DNA"/>
</dbReference>
<keyword evidence="3" id="KW-1185">Reference proteome</keyword>
<sequence>MRDTPLPRRRRNRKNQEGTMEWDDSGMNITVNPLEDVEKTGEFSDDDDSSDGAESYREDDELTEDEEEEAEHVLPHVQNAGRQNSTGLEWDDTTLANVSRTYRV</sequence>
<feature type="region of interest" description="Disordered" evidence="1">
    <location>
        <begin position="1"/>
        <end position="91"/>
    </location>
</feature>
<reference evidence="4" key="1">
    <citation type="submission" date="2016-06" db="UniProtKB">
        <authorList>
            <consortium name="WormBaseParasite"/>
        </authorList>
    </citation>
    <scope>IDENTIFICATION</scope>
</reference>
<proteinExistence type="predicted"/>
<dbReference type="AlphaFoldDB" id="A0A183UFL1"/>
<organism evidence="3 4">
    <name type="scientific">Toxocara canis</name>
    <name type="common">Canine roundworm</name>
    <dbReference type="NCBI Taxonomy" id="6265"/>
    <lineage>
        <taxon>Eukaryota</taxon>
        <taxon>Metazoa</taxon>
        <taxon>Ecdysozoa</taxon>
        <taxon>Nematoda</taxon>
        <taxon>Chromadorea</taxon>
        <taxon>Rhabditida</taxon>
        <taxon>Spirurina</taxon>
        <taxon>Ascaridomorpha</taxon>
        <taxon>Ascaridoidea</taxon>
        <taxon>Toxocaridae</taxon>
        <taxon>Toxocara</taxon>
    </lineage>
</organism>
<protein>
    <submittedName>
        <fullName evidence="4">CHZ domain-containing protein</fullName>
    </submittedName>
</protein>
<name>A0A183UFL1_TOXCA</name>
<evidence type="ECO:0000313" key="3">
    <source>
        <dbReference type="Proteomes" id="UP000050794"/>
    </source>
</evidence>
<feature type="compositionally biased region" description="Acidic residues" evidence="1">
    <location>
        <begin position="43"/>
        <end position="70"/>
    </location>
</feature>
<accession>A0A183UFL1</accession>
<dbReference type="WBParaSite" id="TCNE_0000728101-mRNA-1">
    <property type="protein sequence ID" value="TCNE_0000728101-mRNA-1"/>
    <property type="gene ID" value="TCNE_0000728101"/>
</dbReference>
<evidence type="ECO:0000313" key="4">
    <source>
        <dbReference type="WBParaSite" id="TCNE_0000728101-mRNA-1"/>
    </source>
</evidence>
<reference evidence="2 3" key="2">
    <citation type="submission" date="2018-11" db="EMBL/GenBank/DDBJ databases">
        <authorList>
            <consortium name="Pathogen Informatics"/>
        </authorList>
    </citation>
    <scope>NUCLEOTIDE SEQUENCE [LARGE SCALE GENOMIC DNA]</scope>
</reference>
<evidence type="ECO:0000256" key="1">
    <source>
        <dbReference type="SAM" id="MobiDB-lite"/>
    </source>
</evidence>
<gene>
    <name evidence="2" type="ORF">TCNE_LOCUS7281</name>
</gene>
<evidence type="ECO:0000313" key="2">
    <source>
        <dbReference type="EMBL" id="VDM38602.1"/>
    </source>
</evidence>
<dbReference type="Proteomes" id="UP000050794">
    <property type="component" value="Unassembled WGS sequence"/>
</dbReference>